<sequence>MPAPRGWQSITAFEIASDILRIQSVIELES</sequence>
<reference evidence="1" key="2">
    <citation type="journal article" date="2015" name="Data Brief">
        <title>Shoot transcriptome of the giant reed, Arundo donax.</title>
        <authorList>
            <person name="Barrero R.A."/>
            <person name="Guerrero F.D."/>
            <person name="Moolhuijzen P."/>
            <person name="Goolsby J.A."/>
            <person name="Tidwell J."/>
            <person name="Bellgard S.E."/>
            <person name="Bellgard M.I."/>
        </authorList>
    </citation>
    <scope>NUCLEOTIDE SEQUENCE</scope>
    <source>
        <tissue evidence="1">Shoot tissue taken approximately 20 cm above the soil surface</tissue>
    </source>
</reference>
<name>A0A0A9EMM7_ARUDO</name>
<reference evidence="1" key="1">
    <citation type="submission" date="2014-09" db="EMBL/GenBank/DDBJ databases">
        <authorList>
            <person name="Magalhaes I.L.F."/>
            <person name="Oliveira U."/>
            <person name="Santos F.R."/>
            <person name="Vidigal T.H.D.A."/>
            <person name="Brescovit A.D."/>
            <person name="Santos A.J."/>
        </authorList>
    </citation>
    <scope>NUCLEOTIDE SEQUENCE</scope>
    <source>
        <tissue evidence="1">Shoot tissue taken approximately 20 cm above the soil surface</tissue>
    </source>
</reference>
<proteinExistence type="predicted"/>
<protein>
    <submittedName>
        <fullName evidence="1">Uncharacterized protein</fullName>
    </submittedName>
</protein>
<evidence type="ECO:0000313" key="1">
    <source>
        <dbReference type="EMBL" id="JAD97302.1"/>
    </source>
</evidence>
<dbReference type="EMBL" id="GBRH01200593">
    <property type="protein sequence ID" value="JAD97302.1"/>
    <property type="molecule type" value="Transcribed_RNA"/>
</dbReference>
<dbReference type="AlphaFoldDB" id="A0A0A9EMM7"/>
<accession>A0A0A9EMM7</accession>
<organism evidence="1">
    <name type="scientific">Arundo donax</name>
    <name type="common">Giant reed</name>
    <name type="synonym">Donax arundinaceus</name>
    <dbReference type="NCBI Taxonomy" id="35708"/>
    <lineage>
        <taxon>Eukaryota</taxon>
        <taxon>Viridiplantae</taxon>
        <taxon>Streptophyta</taxon>
        <taxon>Embryophyta</taxon>
        <taxon>Tracheophyta</taxon>
        <taxon>Spermatophyta</taxon>
        <taxon>Magnoliopsida</taxon>
        <taxon>Liliopsida</taxon>
        <taxon>Poales</taxon>
        <taxon>Poaceae</taxon>
        <taxon>PACMAD clade</taxon>
        <taxon>Arundinoideae</taxon>
        <taxon>Arundineae</taxon>
        <taxon>Arundo</taxon>
    </lineage>
</organism>